<evidence type="ECO:0000313" key="9">
    <source>
        <dbReference type="Proteomes" id="UP000215506"/>
    </source>
</evidence>
<dbReference type="InterPro" id="IPR036396">
    <property type="entry name" value="Cyt_P450_sf"/>
</dbReference>
<evidence type="ECO:0000256" key="3">
    <source>
        <dbReference type="ARBA" id="ARBA00022723"/>
    </source>
</evidence>
<dbReference type="PROSITE" id="PS00086">
    <property type="entry name" value="CYTOCHROME_P450"/>
    <property type="match status" value="1"/>
</dbReference>
<dbReference type="InterPro" id="IPR017972">
    <property type="entry name" value="Cyt_P450_CS"/>
</dbReference>
<dbReference type="AlphaFoldDB" id="A0A231HE00"/>
<evidence type="ECO:0000256" key="1">
    <source>
        <dbReference type="ARBA" id="ARBA00010617"/>
    </source>
</evidence>
<proteinExistence type="inferred from homology"/>
<dbReference type="Proteomes" id="UP000215506">
    <property type="component" value="Unassembled WGS sequence"/>
</dbReference>
<evidence type="ECO:0000256" key="5">
    <source>
        <dbReference type="ARBA" id="ARBA00023004"/>
    </source>
</evidence>
<keyword evidence="4 7" id="KW-0560">Oxidoreductase</keyword>
<dbReference type="GO" id="GO:0005506">
    <property type="term" value="F:iron ion binding"/>
    <property type="evidence" value="ECO:0007669"/>
    <property type="project" value="InterPro"/>
</dbReference>
<keyword evidence="5 7" id="KW-0408">Iron</keyword>
<evidence type="ECO:0000256" key="2">
    <source>
        <dbReference type="ARBA" id="ARBA00022617"/>
    </source>
</evidence>
<keyword evidence="6 7" id="KW-0503">Monooxygenase</keyword>
<accession>A0A231HE00</accession>
<keyword evidence="2 7" id="KW-0349">Heme</keyword>
<comment type="similarity">
    <text evidence="1 7">Belongs to the cytochrome P450 family.</text>
</comment>
<dbReference type="GO" id="GO:0016705">
    <property type="term" value="F:oxidoreductase activity, acting on paired donors, with incorporation or reduction of molecular oxygen"/>
    <property type="evidence" value="ECO:0007669"/>
    <property type="project" value="InterPro"/>
</dbReference>
<keyword evidence="9" id="KW-1185">Reference proteome</keyword>
<dbReference type="RefSeq" id="WP_039776972.1">
    <property type="nucleotide sequence ID" value="NZ_JAAXOR010000003.1"/>
</dbReference>
<keyword evidence="3 7" id="KW-0479">Metal-binding</keyword>
<name>A0A231HE00_9NOCA</name>
<dbReference type="PRINTS" id="PR00359">
    <property type="entry name" value="BP450"/>
</dbReference>
<dbReference type="PANTHER" id="PTHR46696:SF6">
    <property type="entry name" value="P450, PUTATIVE (EUROFUNG)-RELATED"/>
    <property type="match status" value="1"/>
</dbReference>
<dbReference type="Pfam" id="PF00067">
    <property type="entry name" value="p450"/>
    <property type="match status" value="1"/>
</dbReference>
<dbReference type="GO" id="GO:0004497">
    <property type="term" value="F:monooxygenase activity"/>
    <property type="evidence" value="ECO:0007669"/>
    <property type="project" value="UniProtKB-KW"/>
</dbReference>
<dbReference type="InterPro" id="IPR001128">
    <property type="entry name" value="Cyt_P450"/>
</dbReference>
<comment type="caution">
    <text evidence="8">The sequence shown here is derived from an EMBL/GenBank/DDBJ whole genome shotgun (WGS) entry which is preliminary data.</text>
</comment>
<protein>
    <submittedName>
        <fullName evidence="8">1,8-cineole 2-endo-monooxygenase</fullName>
        <ecNumber evidence="8">1.14.13.156</ecNumber>
    </submittedName>
</protein>
<dbReference type="PANTHER" id="PTHR46696">
    <property type="entry name" value="P450, PUTATIVE (EUROFUNG)-RELATED"/>
    <property type="match status" value="1"/>
</dbReference>
<dbReference type="Gene3D" id="1.10.630.10">
    <property type="entry name" value="Cytochrome P450"/>
    <property type="match status" value="1"/>
</dbReference>
<organism evidence="8 9">
    <name type="scientific">Nocardia cerradoensis</name>
    <dbReference type="NCBI Taxonomy" id="85688"/>
    <lineage>
        <taxon>Bacteria</taxon>
        <taxon>Bacillati</taxon>
        <taxon>Actinomycetota</taxon>
        <taxon>Actinomycetes</taxon>
        <taxon>Mycobacteriales</taxon>
        <taxon>Nocardiaceae</taxon>
        <taxon>Nocardia</taxon>
    </lineage>
</organism>
<sequence length="409" mass="45344">MEKTTPNGVRLPDDWCLRQFDHLSPELAATLPETMARMRELCPVAHSDRYGGFWVASGYEEVLSVAQNWSVFSSAHGLSVTGTKGVVRNLPVEVDPPEQRAYKSLITPYFTPAAVADWERPTRDLVTRLLDGFLADGQCEFMDAFARPLPSLAFFELAIGAPADELDTVSRLASRSSIPNHPESRECWKGLYAWVKGFLADRREQPPRGDVVDAVLAAEIDGVPLTEDETIGAVQLLILGGLETTAGALGLMVERFCREPEIPQLLRERPELMPKAVEELLRLDSPFVSVGRTAVRETELAGHTIESGDKMLIHWASANRDAGEFPDPDRFDPNRTRNRHFAFGAGPHRCAGSNLARLNLRVALEEIVQRMDRIAVRDGAEIRYHAGLTRSPLSLPITFVAREPDRTAS</sequence>
<evidence type="ECO:0000256" key="4">
    <source>
        <dbReference type="ARBA" id="ARBA00023002"/>
    </source>
</evidence>
<dbReference type="EC" id="1.14.13.156" evidence="8"/>
<evidence type="ECO:0000313" key="8">
    <source>
        <dbReference type="EMBL" id="OXR47052.1"/>
    </source>
</evidence>
<reference evidence="8 9" key="1">
    <citation type="submission" date="2017-07" db="EMBL/GenBank/DDBJ databases">
        <title>First draft Genome Sequence of Nocardia cerradoensis isolated from human infection.</title>
        <authorList>
            <person name="Carrasco G."/>
        </authorList>
    </citation>
    <scope>NUCLEOTIDE SEQUENCE [LARGE SCALE GENOMIC DNA]</scope>
    <source>
        <strain evidence="8 9">CNM20130759</strain>
    </source>
</reference>
<dbReference type="InterPro" id="IPR002397">
    <property type="entry name" value="Cyt_P450_B"/>
</dbReference>
<evidence type="ECO:0000256" key="7">
    <source>
        <dbReference type="RuleBase" id="RU000461"/>
    </source>
</evidence>
<dbReference type="EMBL" id="NGAF01000001">
    <property type="protein sequence ID" value="OXR47052.1"/>
    <property type="molecule type" value="Genomic_DNA"/>
</dbReference>
<dbReference type="SUPFAM" id="SSF48264">
    <property type="entry name" value="Cytochrome P450"/>
    <property type="match status" value="1"/>
</dbReference>
<evidence type="ECO:0000256" key="6">
    <source>
        <dbReference type="ARBA" id="ARBA00023033"/>
    </source>
</evidence>
<gene>
    <name evidence="8" type="primary">cinA_1</name>
    <name evidence="8" type="ORF">B7C42_00171</name>
</gene>
<dbReference type="GO" id="GO:0020037">
    <property type="term" value="F:heme binding"/>
    <property type="evidence" value="ECO:0007669"/>
    <property type="project" value="InterPro"/>
</dbReference>